<comment type="caution">
    <text evidence="2">The sequence shown here is derived from an EMBL/GenBank/DDBJ whole genome shotgun (WGS) entry which is preliminary data.</text>
</comment>
<dbReference type="Proteomes" id="UP000589620">
    <property type="component" value="Unassembled WGS sequence"/>
</dbReference>
<evidence type="ECO:0000313" key="2">
    <source>
        <dbReference type="EMBL" id="NYD76069.1"/>
    </source>
</evidence>
<gene>
    <name evidence="2" type="ORF">BJ963_003588</name>
</gene>
<feature type="compositionally biased region" description="Pro residues" evidence="1">
    <location>
        <begin position="56"/>
        <end position="69"/>
    </location>
</feature>
<dbReference type="EMBL" id="JACCBJ010000001">
    <property type="protein sequence ID" value="NYD76069.1"/>
    <property type="molecule type" value="Genomic_DNA"/>
</dbReference>
<evidence type="ECO:0000256" key="1">
    <source>
        <dbReference type="SAM" id="MobiDB-lite"/>
    </source>
</evidence>
<name>A0A852T3I4_9MICO</name>
<accession>A0A852T3I4</accession>
<sequence length="200" mass="22099">MNDDWGDETLEEFMKAAAADTGRRLDADEADPISPEAVRELLEQDDAGPHAYNDGPPAPAQENTPPPGAPDRLDNDDVNEQIAAVPVFPILTEPASSDTAPKSGRWEVVTEASRYHLDLDLELLRRVRGTVKPSAEVAFPSKLRDHDRGWIRLLRIVQLEVGKPAIFDIESLGGPEMLFTRRSTTYVLSIRQLADDEAFA</sequence>
<dbReference type="RefSeq" id="WP_179457820.1">
    <property type="nucleotide sequence ID" value="NZ_BAAAPX010000001.1"/>
</dbReference>
<protein>
    <submittedName>
        <fullName evidence="2">Uncharacterized protein</fullName>
    </submittedName>
</protein>
<reference evidence="2 3" key="1">
    <citation type="submission" date="2020-07" db="EMBL/GenBank/DDBJ databases">
        <title>Sequencing the genomes of 1000 actinobacteria strains.</title>
        <authorList>
            <person name="Klenk H.-P."/>
        </authorList>
    </citation>
    <scope>NUCLEOTIDE SEQUENCE [LARGE SCALE GENOMIC DNA]</scope>
    <source>
        <strain evidence="2 3">DSM 23871</strain>
    </source>
</reference>
<dbReference type="AlphaFoldDB" id="A0A852T3I4"/>
<keyword evidence="3" id="KW-1185">Reference proteome</keyword>
<proteinExistence type="predicted"/>
<organism evidence="2 3">
    <name type="scientific">Leifsonia soli</name>
    <dbReference type="NCBI Taxonomy" id="582665"/>
    <lineage>
        <taxon>Bacteria</taxon>
        <taxon>Bacillati</taxon>
        <taxon>Actinomycetota</taxon>
        <taxon>Actinomycetes</taxon>
        <taxon>Micrococcales</taxon>
        <taxon>Microbacteriaceae</taxon>
        <taxon>Leifsonia</taxon>
    </lineage>
</organism>
<feature type="region of interest" description="Disordered" evidence="1">
    <location>
        <begin position="14"/>
        <end position="75"/>
    </location>
</feature>
<evidence type="ECO:0000313" key="3">
    <source>
        <dbReference type="Proteomes" id="UP000589620"/>
    </source>
</evidence>